<evidence type="ECO:0000256" key="1">
    <source>
        <dbReference type="ARBA" id="ARBA00000971"/>
    </source>
</evidence>
<evidence type="ECO:0000256" key="3">
    <source>
        <dbReference type="ARBA" id="ARBA00022729"/>
    </source>
</evidence>
<keyword evidence="4 6" id="KW-0697">Rotamase</keyword>
<keyword evidence="3" id="KW-0732">Signal</keyword>
<dbReference type="SUPFAM" id="SSF54534">
    <property type="entry name" value="FKBP-like"/>
    <property type="match status" value="2"/>
</dbReference>
<evidence type="ECO:0000256" key="2">
    <source>
        <dbReference type="ARBA" id="ARBA00013194"/>
    </source>
</evidence>
<dbReference type="Pfam" id="PF00639">
    <property type="entry name" value="Rotamase"/>
    <property type="match status" value="2"/>
</dbReference>
<dbReference type="Proteomes" id="UP000739538">
    <property type="component" value="Unassembled WGS sequence"/>
</dbReference>
<dbReference type="EC" id="5.2.1.8" evidence="2"/>
<dbReference type="Pfam" id="PF13624">
    <property type="entry name" value="SurA_N_3"/>
    <property type="match status" value="1"/>
</dbReference>
<evidence type="ECO:0000313" key="8">
    <source>
        <dbReference type="EMBL" id="MCA9754350.1"/>
    </source>
</evidence>
<dbReference type="Gene3D" id="3.10.50.40">
    <property type="match status" value="2"/>
</dbReference>
<name>A0A956NB30_UNCEI</name>
<reference evidence="8" key="1">
    <citation type="submission" date="2020-04" db="EMBL/GenBank/DDBJ databases">
        <authorList>
            <person name="Zhang T."/>
        </authorList>
    </citation>
    <scope>NUCLEOTIDE SEQUENCE</scope>
    <source>
        <strain evidence="8">HKST-UBA02</strain>
    </source>
</reference>
<organism evidence="8 9">
    <name type="scientific">Eiseniibacteriota bacterium</name>
    <dbReference type="NCBI Taxonomy" id="2212470"/>
    <lineage>
        <taxon>Bacteria</taxon>
        <taxon>Candidatus Eiseniibacteriota</taxon>
    </lineage>
</organism>
<comment type="catalytic activity">
    <reaction evidence="1">
        <text>[protein]-peptidylproline (omega=180) = [protein]-peptidylproline (omega=0)</text>
        <dbReference type="Rhea" id="RHEA:16237"/>
        <dbReference type="Rhea" id="RHEA-COMP:10747"/>
        <dbReference type="Rhea" id="RHEA-COMP:10748"/>
        <dbReference type="ChEBI" id="CHEBI:83833"/>
        <dbReference type="ChEBI" id="CHEBI:83834"/>
        <dbReference type="EC" id="5.2.1.8"/>
    </reaction>
</comment>
<feature type="domain" description="PpiC" evidence="7">
    <location>
        <begin position="297"/>
        <end position="397"/>
    </location>
</feature>
<evidence type="ECO:0000259" key="7">
    <source>
        <dbReference type="PROSITE" id="PS50198"/>
    </source>
</evidence>
<proteinExistence type="predicted"/>
<accession>A0A956NB30</accession>
<gene>
    <name evidence="8" type="ORF">KDA27_01000</name>
</gene>
<dbReference type="AlphaFoldDB" id="A0A956NB30"/>
<dbReference type="InterPro" id="IPR050245">
    <property type="entry name" value="PrsA_foldase"/>
</dbReference>
<dbReference type="PROSITE" id="PS50198">
    <property type="entry name" value="PPIC_PPIASE_2"/>
    <property type="match status" value="2"/>
</dbReference>
<dbReference type="InterPro" id="IPR046357">
    <property type="entry name" value="PPIase_dom_sf"/>
</dbReference>
<feature type="domain" description="PpiC" evidence="7">
    <location>
        <begin position="192"/>
        <end position="292"/>
    </location>
</feature>
<reference evidence="8" key="2">
    <citation type="journal article" date="2021" name="Microbiome">
        <title>Successional dynamics and alternative stable states in a saline activated sludge microbial community over 9 years.</title>
        <authorList>
            <person name="Wang Y."/>
            <person name="Ye J."/>
            <person name="Ju F."/>
            <person name="Liu L."/>
            <person name="Boyd J.A."/>
            <person name="Deng Y."/>
            <person name="Parks D.H."/>
            <person name="Jiang X."/>
            <person name="Yin X."/>
            <person name="Woodcroft B.J."/>
            <person name="Tyson G.W."/>
            <person name="Hugenholtz P."/>
            <person name="Polz M.F."/>
            <person name="Zhang T."/>
        </authorList>
    </citation>
    <scope>NUCLEOTIDE SEQUENCE</scope>
    <source>
        <strain evidence="8">HKST-UBA02</strain>
    </source>
</reference>
<evidence type="ECO:0000313" key="9">
    <source>
        <dbReference type="Proteomes" id="UP000739538"/>
    </source>
</evidence>
<evidence type="ECO:0000256" key="4">
    <source>
        <dbReference type="ARBA" id="ARBA00023110"/>
    </source>
</evidence>
<protein>
    <recommendedName>
        <fullName evidence="2">peptidylprolyl isomerase</fullName>
        <ecNumber evidence="2">5.2.1.8</ecNumber>
    </recommendedName>
</protein>
<keyword evidence="5 6" id="KW-0413">Isomerase</keyword>
<dbReference type="SUPFAM" id="SSF109998">
    <property type="entry name" value="Triger factor/SurA peptide-binding domain-like"/>
    <property type="match status" value="1"/>
</dbReference>
<dbReference type="GO" id="GO:0003755">
    <property type="term" value="F:peptidyl-prolyl cis-trans isomerase activity"/>
    <property type="evidence" value="ECO:0007669"/>
    <property type="project" value="UniProtKB-KW"/>
</dbReference>
<dbReference type="InterPro" id="IPR027304">
    <property type="entry name" value="Trigger_fact/SurA_dom_sf"/>
</dbReference>
<dbReference type="PANTHER" id="PTHR47245">
    <property type="entry name" value="PEPTIDYLPROLYL ISOMERASE"/>
    <property type="match status" value="1"/>
</dbReference>
<dbReference type="Gene3D" id="1.10.4030.10">
    <property type="entry name" value="Porin chaperone SurA, peptide-binding domain"/>
    <property type="match status" value="1"/>
</dbReference>
<evidence type="ECO:0000256" key="5">
    <source>
        <dbReference type="ARBA" id="ARBA00023235"/>
    </source>
</evidence>
<dbReference type="InterPro" id="IPR000297">
    <property type="entry name" value="PPIase_PpiC"/>
</dbReference>
<dbReference type="PANTHER" id="PTHR47245:SF1">
    <property type="entry name" value="FOLDASE PROTEIN PRSA"/>
    <property type="match status" value="1"/>
</dbReference>
<evidence type="ECO:0000256" key="6">
    <source>
        <dbReference type="PROSITE-ProRule" id="PRU00278"/>
    </source>
</evidence>
<dbReference type="EMBL" id="JAGQHS010000002">
    <property type="protein sequence ID" value="MCA9754350.1"/>
    <property type="molecule type" value="Genomic_DNA"/>
</dbReference>
<sequence length="446" mass="50216">MDRRFGIRRVRLHIGTTLLAVGLGLVAAVPMLRAASPAEEIVAVVGDRPILRSEVEEQFGVVAGQYQLTPADTAEARQLRSEILDQLISNELLFLEGVARGLDVTEEELDEAVRQAEEENIQGLGGEAAFLQELSLQGMTREMFRSRVRDLARREGVTRRLVQRDIRPKVEITDQDVRAFYDEHRAELPPRARGVRIQDLFIEVKPDSFVAERALKKAKDVRKEINDGLAFAEAAKLYSDDPTGDSGGLLPEPIQRGMLSPELEAIAFALPAGVVSEPIETPFGYNLIQVEEKDPNGTWVRVRIILLGVATTRSDIAAAEARANNVRKKIAGGLDFTEAIRKFSEDEISKQKDGNMGWISMQNFMGDLRTAIETLKVGEISQPIPGDNGYHILRILEEEPERPFEYAEVQEDLRQWAFQARLEEELEKMLEGLRTKYFIERRVTNW</sequence>
<comment type="caution">
    <text evidence="8">The sequence shown here is derived from an EMBL/GenBank/DDBJ whole genome shotgun (WGS) entry which is preliminary data.</text>
</comment>